<dbReference type="PRINTS" id="PR00502">
    <property type="entry name" value="NUDIXFAMILY"/>
</dbReference>
<accession>A0A2M6P279</accession>
<reference evidence="5" key="1">
    <citation type="submission" date="2017-09" db="EMBL/GenBank/DDBJ databases">
        <title>Depth-based differentiation of microbial function through sediment-hosted aquifers and enrichment of novel symbionts in the deep terrestrial subsurface.</title>
        <authorList>
            <person name="Probst A.J."/>
            <person name="Ladd B."/>
            <person name="Jarett J.K."/>
            <person name="Geller-Mcgrath D.E."/>
            <person name="Sieber C.M.K."/>
            <person name="Emerson J.B."/>
            <person name="Anantharaman K."/>
            <person name="Thomas B.C."/>
            <person name="Malmstrom R."/>
            <person name="Stieglmeier M."/>
            <person name="Klingl A."/>
            <person name="Woyke T."/>
            <person name="Ryan C.M."/>
            <person name="Banfield J.F."/>
        </authorList>
    </citation>
    <scope>NUCLEOTIDE SEQUENCE [LARGE SCALE GENOMIC DNA]</scope>
</reference>
<dbReference type="InterPro" id="IPR002637">
    <property type="entry name" value="RdgB/HAM1"/>
</dbReference>
<evidence type="ECO:0000313" key="4">
    <source>
        <dbReference type="EMBL" id="PIR77659.1"/>
    </source>
</evidence>
<dbReference type="Proteomes" id="UP000228528">
    <property type="component" value="Unassembled WGS sequence"/>
</dbReference>
<dbReference type="InterPro" id="IPR029001">
    <property type="entry name" value="ITPase-like_fam"/>
</dbReference>
<gene>
    <name evidence="4" type="ORF">COU30_01250</name>
</gene>
<dbReference type="Pfam" id="PF00293">
    <property type="entry name" value="NUDIX"/>
    <property type="match status" value="1"/>
</dbReference>
<dbReference type="PANTHER" id="PTHR11067">
    <property type="entry name" value="INOSINE TRIPHOSPHATE PYROPHOSPHATASE/HAM1 PROTEIN"/>
    <property type="match status" value="1"/>
</dbReference>
<comment type="caution">
    <text evidence="4">The sequence shown here is derived from an EMBL/GenBank/DDBJ whole genome shotgun (WGS) entry which is preliminary data.</text>
</comment>
<dbReference type="PANTHER" id="PTHR11067:SF9">
    <property type="entry name" value="INOSINE TRIPHOSPHATE PYROPHOSPHATASE"/>
    <property type="match status" value="1"/>
</dbReference>
<dbReference type="AlphaFoldDB" id="A0A2M6P279"/>
<proteinExistence type="inferred from homology"/>
<evidence type="ECO:0000256" key="2">
    <source>
        <dbReference type="ARBA" id="ARBA00022801"/>
    </source>
</evidence>
<dbReference type="Pfam" id="PF01725">
    <property type="entry name" value="Ham1p_like"/>
    <property type="match status" value="1"/>
</dbReference>
<dbReference type="InterPro" id="IPR020476">
    <property type="entry name" value="Nudix_hydrolase"/>
</dbReference>
<evidence type="ECO:0000259" key="3">
    <source>
        <dbReference type="PROSITE" id="PS51462"/>
    </source>
</evidence>
<keyword evidence="2" id="KW-0378">Hydrolase</keyword>
<dbReference type="SUPFAM" id="SSF52972">
    <property type="entry name" value="ITPase-like"/>
    <property type="match status" value="1"/>
</dbReference>
<dbReference type="SUPFAM" id="SSF55811">
    <property type="entry name" value="Nudix"/>
    <property type="match status" value="1"/>
</dbReference>
<comment type="similarity">
    <text evidence="1">Belongs to the HAM1 NTPase family.</text>
</comment>
<evidence type="ECO:0000313" key="5">
    <source>
        <dbReference type="Proteomes" id="UP000228528"/>
    </source>
</evidence>
<sequence>MRTDRPTILIATTNEGKLKEILYKLQTQDVQFISLNDLPETIEEPVEDGGSLVANALIKATYYAQKSGYITIADDTGLFVHELNGWPGIEVGRFLRSDDEHFNNFLKKMEPTHDRSASFKCALVIHDPERSSSFISEGTLHGEILTEPTEKTGQNDWGYNRLFYIKEKQKSYGQLSLAEKSEISHRGNALHNIKYYIANQYGSKQLIVPAALIIQEGKILMNLRNDPKNPHTHNKWEFPGGGVDFGENTRQSVVREAKEETGLDIEIIELLPHIQTEEWTRQNGKLHYQLHILPYVCKVIGGTPHTNDEEVLASKWYDIEDVHNHDLVGNNQALWKEIKPTLQQIIKKHSL</sequence>
<dbReference type="InterPro" id="IPR000086">
    <property type="entry name" value="NUDIX_hydrolase_dom"/>
</dbReference>
<dbReference type="EMBL" id="PFBW01000054">
    <property type="protein sequence ID" value="PIR77659.1"/>
    <property type="molecule type" value="Genomic_DNA"/>
</dbReference>
<dbReference type="GO" id="GO:0005829">
    <property type="term" value="C:cytosol"/>
    <property type="evidence" value="ECO:0007669"/>
    <property type="project" value="TreeGrafter"/>
</dbReference>
<dbReference type="InterPro" id="IPR015797">
    <property type="entry name" value="NUDIX_hydrolase-like_dom_sf"/>
</dbReference>
<dbReference type="Gene3D" id="3.90.950.10">
    <property type="match status" value="1"/>
</dbReference>
<evidence type="ECO:0000256" key="1">
    <source>
        <dbReference type="ARBA" id="ARBA00008023"/>
    </source>
</evidence>
<name>A0A2M6P279_9BACT</name>
<organism evidence="4 5">
    <name type="scientific">Candidatus Magasanikbacteria bacterium CG10_big_fil_rev_8_21_14_0_10_38_6</name>
    <dbReference type="NCBI Taxonomy" id="1974647"/>
    <lineage>
        <taxon>Bacteria</taxon>
        <taxon>Candidatus Magasanikiibacteriota</taxon>
    </lineage>
</organism>
<dbReference type="PROSITE" id="PS51462">
    <property type="entry name" value="NUDIX"/>
    <property type="match status" value="1"/>
</dbReference>
<dbReference type="GO" id="GO:0009143">
    <property type="term" value="P:nucleoside triphosphate catabolic process"/>
    <property type="evidence" value="ECO:0007669"/>
    <property type="project" value="InterPro"/>
</dbReference>
<dbReference type="Gene3D" id="3.90.79.10">
    <property type="entry name" value="Nucleoside Triphosphate Pyrophosphohydrolase"/>
    <property type="match status" value="1"/>
</dbReference>
<protein>
    <recommendedName>
        <fullName evidence="3">Nudix hydrolase domain-containing protein</fullName>
    </recommendedName>
</protein>
<feature type="domain" description="Nudix hydrolase" evidence="3">
    <location>
        <begin position="203"/>
        <end position="340"/>
    </location>
</feature>
<dbReference type="CDD" id="cd02883">
    <property type="entry name" value="NUDIX_Hydrolase"/>
    <property type="match status" value="1"/>
</dbReference>
<dbReference type="CDD" id="cd00515">
    <property type="entry name" value="HAM1"/>
    <property type="match status" value="1"/>
</dbReference>
<dbReference type="GO" id="GO:0047429">
    <property type="term" value="F:nucleoside triphosphate diphosphatase activity"/>
    <property type="evidence" value="ECO:0007669"/>
    <property type="project" value="InterPro"/>
</dbReference>